<evidence type="ECO:0000313" key="2">
    <source>
        <dbReference type="EMBL" id="BBD06852.1"/>
    </source>
</evidence>
<feature type="transmembrane region" description="Helical" evidence="1">
    <location>
        <begin position="41"/>
        <end position="62"/>
    </location>
</feature>
<protein>
    <recommendedName>
        <fullName evidence="4">Iron-sulfur cluster-binding protein</fullName>
    </recommendedName>
</protein>
<keyword evidence="1" id="KW-0812">Transmembrane</keyword>
<keyword evidence="1" id="KW-0472">Membrane</keyword>
<gene>
    <name evidence="2" type="ORF">DFE_0126</name>
</gene>
<evidence type="ECO:0000256" key="1">
    <source>
        <dbReference type="SAM" id="Phobius"/>
    </source>
</evidence>
<evidence type="ECO:0000313" key="3">
    <source>
        <dbReference type="Proteomes" id="UP000269883"/>
    </source>
</evidence>
<dbReference type="KEGG" id="dfl:DFE_0126"/>
<reference evidence="2 3" key="1">
    <citation type="journal article" date="2018" name="Sci. Adv.">
        <title>Multi-heme cytochromes provide a pathway for survival in energy-limited environments.</title>
        <authorList>
            <person name="Deng X."/>
            <person name="Dohmae N."/>
            <person name="Nealson K.H."/>
            <person name="Hashimoto K."/>
            <person name="Okamoto A."/>
        </authorList>
    </citation>
    <scope>NUCLEOTIDE SEQUENCE [LARGE SCALE GENOMIC DNA]</scope>
    <source>
        <strain evidence="2 3">IS5</strain>
    </source>
</reference>
<feature type="transmembrane region" description="Helical" evidence="1">
    <location>
        <begin position="74"/>
        <end position="91"/>
    </location>
</feature>
<dbReference type="AlphaFoldDB" id="A0A2Z6AUE0"/>
<name>A0A2Z6AUE0_9BACT</name>
<keyword evidence="1" id="KW-1133">Transmembrane helix</keyword>
<organism evidence="2 3">
    <name type="scientific">Desulfovibrio ferrophilus</name>
    <dbReference type="NCBI Taxonomy" id="241368"/>
    <lineage>
        <taxon>Bacteria</taxon>
        <taxon>Pseudomonadati</taxon>
        <taxon>Thermodesulfobacteriota</taxon>
        <taxon>Desulfovibrionia</taxon>
        <taxon>Desulfovibrionales</taxon>
        <taxon>Desulfovibrionaceae</taxon>
        <taxon>Desulfovibrio</taxon>
    </lineage>
</organism>
<accession>A0A2Z6AUE0</accession>
<evidence type="ECO:0008006" key="4">
    <source>
        <dbReference type="Google" id="ProtNLM"/>
    </source>
</evidence>
<feature type="transmembrane region" description="Helical" evidence="1">
    <location>
        <begin position="103"/>
        <end position="125"/>
    </location>
</feature>
<sequence>MVTVLLLTVTGFAQMPLFTRYYMTSVPGFSWLGNFGLTHSLHYIVAAVFLAQVCYWVGNTVFARGWVLTPTGRWRVLAVVLLVVTGLVRMAKNDSGLWFSPSVVMAVDWTHLAATMAFGGLALIARRLSQPYLAKKQ</sequence>
<dbReference type="Proteomes" id="UP000269883">
    <property type="component" value="Chromosome"/>
</dbReference>
<dbReference type="EMBL" id="AP017378">
    <property type="protein sequence ID" value="BBD06852.1"/>
    <property type="molecule type" value="Genomic_DNA"/>
</dbReference>
<keyword evidence="3" id="KW-1185">Reference proteome</keyword>
<proteinExistence type="predicted"/>